<name>A0ABZ3DC90_9PROT</name>
<proteinExistence type="predicted"/>
<dbReference type="InterPro" id="IPR005490">
    <property type="entry name" value="LD_TPept_cat_dom"/>
</dbReference>
<feature type="chain" id="PRO_5046213610" evidence="1">
    <location>
        <begin position="29"/>
        <end position="301"/>
    </location>
</feature>
<keyword evidence="2" id="KW-0808">Transferase</keyword>
<dbReference type="Proteomes" id="UP001449795">
    <property type="component" value="Chromosome"/>
</dbReference>
<feature type="signal peptide" evidence="1">
    <location>
        <begin position="1"/>
        <end position="28"/>
    </location>
</feature>
<evidence type="ECO:0000256" key="1">
    <source>
        <dbReference type="SAM" id="SignalP"/>
    </source>
</evidence>
<dbReference type="EMBL" id="CP152276">
    <property type="protein sequence ID" value="XAE45091.1"/>
    <property type="molecule type" value="Genomic_DNA"/>
</dbReference>
<dbReference type="RefSeq" id="WP_342630241.1">
    <property type="nucleotide sequence ID" value="NZ_CP152276.1"/>
</dbReference>
<evidence type="ECO:0000313" key="2">
    <source>
        <dbReference type="EMBL" id="XAE45091.1"/>
    </source>
</evidence>
<dbReference type="CDD" id="cd16913">
    <property type="entry name" value="YkuD_like"/>
    <property type="match status" value="1"/>
</dbReference>
<dbReference type="GO" id="GO:0016740">
    <property type="term" value="F:transferase activity"/>
    <property type="evidence" value="ECO:0007669"/>
    <property type="project" value="UniProtKB-KW"/>
</dbReference>
<dbReference type="EC" id="2.-.-.-" evidence="2"/>
<gene>
    <name evidence="2" type="ORF">AAC691_15145</name>
</gene>
<protein>
    <submittedName>
        <fullName evidence="2">L,D-transpeptidase</fullName>
        <ecNumber evidence="2">2.-.-.-</ecNumber>
    </submittedName>
</protein>
<sequence>MRAVGTLALPGAWIVAAGVLAVSVSARAAAPQSAPVSPAAIATPAEDNPPVDIPALPALDDDAARAEAARLAGLMRRLVPHFQPVPPVRAMDWIRLARAQVRDAHLPIDRAQLLMVVDRNPRVQRVCFMLALPDGAPWQVLGTARVSTGQTGRKYYYITPTGAFINSADRLGYRAQGTRNEHGIRGIGAKGMRVWDMGWQWAEKGWLPSREKGQIRLEIHATDPDFLETRLGHPASEGCVRIPAALNVFMDRYGLIDALYEQAASYDGRFRALLPHDRTPTPIAGDCLIVVDSADPPPATN</sequence>
<keyword evidence="1" id="KW-0732">Signal</keyword>
<organism evidence="2 3">
    <name type="scientific">Nguyenibacter vanlangensis</name>
    <dbReference type="NCBI Taxonomy" id="1216886"/>
    <lineage>
        <taxon>Bacteria</taxon>
        <taxon>Pseudomonadati</taxon>
        <taxon>Pseudomonadota</taxon>
        <taxon>Alphaproteobacteria</taxon>
        <taxon>Acetobacterales</taxon>
        <taxon>Acetobacteraceae</taxon>
        <taxon>Nguyenibacter</taxon>
    </lineage>
</organism>
<keyword evidence="3" id="KW-1185">Reference proteome</keyword>
<reference evidence="2 3" key="1">
    <citation type="submission" date="2024-04" db="EMBL/GenBank/DDBJ databases">
        <title>Complete genome sequence of Nguyenibacter vanlangesis HBCM-1154, a strain capable of nitrogen fixation, IAA production, and phosphorus solubilization isolated from sugarcane soil.</title>
        <authorList>
            <person name="MY HANH P."/>
        </authorList>
    </citation>
    <scope>NUCLEOTIDE SEQUENCE [LARGE SCALE GENOMIC DNA]</scope>
    <source>
        <strain evidence="2 3">HBCM 1154</strain>
    </source>
</reference>
<evidence type="ECO:0000313" key="3">
    <source>
        <dbReference type="Proteomes" id="UP001449795"/>
    </source>
</evidence>
<accession>A0ABZ3DC90</accession>